<name>A0A1H6I9Q3_9ACTN</name>
<dbReference type="EMBL" id="FNWT01000002">
    <property type="protein sequence ID" value="SEH42917.1"/>
    <property type="molecule type" value="Genomic_DNA"/>
</dbReference>
<evidence type="ECO:0000313" key="6">
    <source>
        <dbReference type="EMBL" id="SEH42917.1"/>
    </source>
</evidence>
<dbReference type="RefSeq" id="WP_078687000.1">
    <property type="nucleotide sequence ID" value="NZ_FNWT01000002.1"/>
</dbReference>
<comment type="caution">
    <text evidence="6">The sequence shown here is derived from an EMBL/GenBank/DDBJ whole genome shotgun (WGS) entry which is preliminary data.</text>
</comment>
<accession>A0A1H6I9Q3</accession>
<keyword evidence="7" id="KW-1185">Reference proteome</keyword>
<keyword evidence="3" id="KW-0233">DNA recombination</keyword>
<dbReference type="PANTHER" id="PTHR30349:SF64">
    <property type="entry name" value="PROPHAGE INTEGRASE INTD-RELATED"/>
    <property type="match status" value="1"/>
</dbReference>
<gene>
    <name evidence="6" type="ORF">SAMN05216447_102116</name>
</gene>
<organism evidence="6 7">
    <name type="scientific">Parafannyhessea umbonata</name>
    <dbReference type="NCBI Taxonomy" id="604330"/>
    <lineage>
        <taxon>Bacteria</taxon>
        <taxon>Bacillati</taxon>
        <taxon>Actinomycetota</taxon>
        <taxon>Coriobacteriia</taxon>
        <taxon>Coriobacteriales</taxon>
        <taxon>Atopobiaceae</taxon>
        <taxon>Parafannyhessea</taxon>
    </lineage>
</organism>
<proteinExistence type="inferred from homology"/>
<evidence type="ECO:0000256" key="3">
    <source>
        <dbReference type="ARBA" id="ARBA00023172"/>
    </source>
</evidence>
<reference evidence="6 7" key="1">
    <citation type="submission" date="2016-10" db="EMBL/GenBank/DDBJ databases">
        <authorList>
            <person name="Varghese N."/>
            <person name="Submissions S."/>
        </authorList>
    </citation>
    <scope>NUCLEOTIDE SEQUENCE [LARGE SCALE GENOMIC DNA]</scope>
    <source>
        <strain evidence="6 7">WCP15</strain>
    </source>
</reference>
<dbReference type="CDD" id="cd01189">
    <property type="entry name" value="INT_ICEBs1_C_like"/>
    <property type="match status" value="1"/>
</dbReference>
<dbReference type="Gene3D" id="1.10.150.130">
    <property type="match status" value="1"/>
</dbReference>
<feature type="compositionally biased region" description="Basic and acidic residues" evidence="4">
    <location>
        <begin position="323"/>
        <end position="333"/>
    </location>
</feature>
<keyword evidence="2" id="KW-0238">DNA-binding</keyword>
<dbReference type="InterPro" id="IPR013762">
    <property type="entry name" value="Integrase-like_cat_sf"/>
</dbReference>
<dbReference type="SUPFAM" id="SSF56349">
    <property type="entry name" value="DNA breaking-rejoining enzymes"/>
    <property type="match status" value="1"/>
</dbReference>
<dbReference type="Gene3D" id="1.10.443.10">
    <property type="entry name" value="Intergrase catalytic core"/>
    <property type="match status" value="1"/>
</dbReference>
<dbReference type="InterPro" id="IPR010998">
    <property type="entry name" value="Integrase_recombinase_N"/>
</dbReference>
<dbReference type="Proteomes" id="UP000199135">
    <property type="component" value="Unassembled WGS sequence"/>
</dbReference>
<dbReference type="PANTHER" id="PTHR30349">
    <property type="entry name" value="PHAGE INTEGRASE-RELATED"/>
    <property type="match status" value="1"/>
</dbReference>
<evidence type="ECO:0000259" key="5">
    <source>
        <dbReference type="PROSITE" id="PS51898"/>
    </source>
</evidence>
<sequence>MPVKDITIQMVEQTYAAIRKETGLSGTSMNQIHTLLKNVFEKGIDYDYIYRNPCTRVTAPRRDKPNRRALTAEEDTTLLTAVDESEAEAFKSLEEKEARRAYREKLGIAKECRFMRGLHDISCIMAVRIGLATDQRRGEVFALTWGDVDLDEDTTHVGHNVTYQDVVKTPKTDSGVRTIAIDPTTVEHLSMWKDRQAEELAKICVKQTDETPVCCSSTGGRIRIDNFSHWWGIWRKEHGFDGLRFHELRHTQATLLLANGVDVKTVQTRLGHASASITLDWYAHAIPQNDHAAATMLGNLLNSKQEEDEPKDPQENAAQTQEESFRLLPHENLPKVTAKSRQKARRGHTKTGQLVQLVS</sequence>
<evidence type="ECO:0000256" key="4">
    <source>
        <dbReference type="SAM" id="MobiDB-lite"/>
    </source>
</evidence>
<evidence type="ECO:0000256" key="2">
    <source>
        <dbReference type="ARBA" id="ARBA00023125"/>
    </source>
</evidence>
<dbReference type="PROSITE" id="PS51898">
    <property type="entry name" value="TYR_RECOMBINASE"/>
    <property type="match status" value="1"/>
</dbReference>
<comment type="similarity">
    <text evidence="1">Belongs to the 'phage' integrase family.</text>
</comment>
<feature type="domain" description="Tyr recombinase" evidence="5">
    <location>
        <begin position="88"/>
        <end position="297"/>
    </location>
</feature>
<dbReference type="InterPro" id="IPR011010">
    <property type="entry name" value="DNA_brk_join_enz"/>
</dbReference>
<protein>
    <submittedName>
        <fullName evidence="6">Site-specific recombinase XerD</fullName>
    </submittedName>
</protein>
<dbReference type="InterPro" id="IPR002104">
    <property type="entry name" value="Integrase_catalytic"/>
</dbReference>
<feature type="compositionally biased region" description="Basic residues" evidence="4">
    <location>
        <begin position="338"/>
        <end position="349"/>
    </location>
</feature>
<dbReference type="Pfam" id="PF00589">
    <property type="entry name" value="Phage_integrase"/>
    <property type="match status" value="1"/>
</dbReference>
<feature type="region of interest" description="Disordered" evidence="4">
    <location>
        <begin position="304"/>
        <end position="359"/>
    </location>
</feature>
<feature type="compositionally biased region" description="Polar residues" evidence="4">
    <location>
        <begin position="350"/>
        <end position="359"/>
    </location>
</feature>
<dbReference type="InterPro" id="IPR050090">
    <property type="entry name" value="Tyrosine_recombinase_XerCD"/>
</dbReference>
<evidence type="ECO:0000313" key="7">
    <source>
        <dbReference type="Proteomes" id="UP000199135"/>
    </source>
</evidence>
<evidence type="ECO:0000256" key="1">
    <source>
        <dbReference type="ARBA" id="ARBA00008857"/>
    </source>
</evidence>